<dbReference type="PRINTS" id="PR00502">
    <property type="entry name" value="NUDIXFAMILY"/>
</dbReference>
<gene>
    <name evidence="3" type="ORF">GCM10022223_52210</name>
</gene>
<dbReference type="EMBL" id="BAAAZO010000010">
    <property type="protein sequence ID" value="GAA3628404.1"/>
    <property type="molecule type" value="Genomic_DNA"/>
</dbReference>
<dbReference type="Pfam" id="PF00293">
    <property type="entry name" value="NUDIX"/>
    <property type="match status" value="1"/>
</dbReference>
<evidence type="ECO:0000313" key="4">
    <source>
        <dbReference type="Proteomes" id="UP001501074"/>
    </source>
</evidence>
<dbReference type="CDD" id="cd02883">
    <property type="entry name" value="NUDIX_Hydrolase"/>
    <property type="match status" value="1"/>
</dbReference>
<feature type="domain" description="Nudix hydrolase" evidence="2">
    <location>
        <begin position="89"/>
        <end position="238"/>
    </location>
</feature>
<reference evidence="4" key="1">
    <citation type="journal article" date="2019" name="Int. J. Syst. Evol. Microbiol.">
        <title>The Global Catalogue of Microorganisms (GCM) 10K type strain sequencing project: providing services to taxonomists for standard genome sequencing and annotation.</title>
        <authorList>
            <consortium name="The Broad Institute Genomics Platform"/>
            <consortium name="The Broad Institute Genome Sequencing Center for Infectious Disease"/>
            <person name="Wu L."/>
            <person name="Ma J."/>
        </authorList>
    </citation>
    <scope>NUCLEOTIDE SEQUENCE [LARGE SCALE GENOMIC DNA]</scope>
    <source>
        <strain evidence="4">JCM 16902</strain>
    </source>
</reference>
<dbReference type="Proteomes" id="UP001501074">
    <property type="component" value="Unassembled WGS sequence"/>
</dbReference>
<dbReference type="InterPro" id="IPR000086">
    <property type="entry name" value="NUDIX_hydrolase_dom"/>
</dbReference>
<keyword evidence="1" id="KW-0378">Hydrolase</keyword>
<organism evidence="3 4">
    <name type="scientific">Kineosporia mesophila</name>
    <dbReference type="NCBI Taxonomy" id="566012"/>
    <lineage>
        <taxon>Bacteria</taxon>
        <taxon>Bacillati</taxon>
        <taxon>Actinomycetota</taxon>
        <taxon>Actinomycetes</taxon>
        <taxon>Kineosporiales</taxon>
        <taxon>Kineosporiaceae</taxon>
        <taxon>Kineosporia</taxon>
    </lineage>
</organism>
<dbReference type="Gene3D" id="3.90.79.10">
    <property type="entry name" value="Nucleoside Triphosphate Pyrophosphohydrolase"/>
    <property type="match status" value="1"/>
</dbReference>
<dbReference type="PROSITE" id="PS51462">
    <property type="entry name" value="NUDIX"/>
    <property type="match status" value="1"/>
</dbReference>
<dbReference type="InterPro" id="IPR015797">
    <property type="entry name" value="NUDIX_hydrolase-like_dom_sf"/>
</dbReference>
<dbReference type="RefSeq" id="WP_231484538.1">
    <property type="nucleotide sequence ID" value="NZ_BAAAZO010000010.1"/>
</dbReference>
<evidence type="ECO:0000256" key="1">
    <source>
        <dbReference type="ARBA" id="ARBA00022801"/>
    </source>
</evidence>
<dbReference type="SUPFAM" id="SSF55811">
    <property type="entry name" value="Nudix"/>
    <property type="match status" value="1"/>
</dbReference>
<proteinExistence type="predicted"/>
<accession>A0ABP7AAM8</accession>
<dbReference type="InterPro" id="IPR020476">
    <property type="entry name" value="Nudix_hydrolase"/>
</dbReference>
<keyword evidence="4" id="KW-1185">Reference proteome</keyword>
<evidence type="ECO:0000259" key="2">
    <source>
        <dbReference type="PROSITE" id="PS51462"/>
    </source>
</evidence>
<sequence>MSATGPTAIEFLEGEGPIRFVETPGPSLTSGHRTAMDGLWREAVQANPALFDGPVVAVTGLSVGSEGIEVSWARTTYRRHVLEQVPGAVRMESLYVSVAQPTPVGVLLGRMAAWTSGPGRWVLPGGSVEPPEPGKPLDESLLRDHAARELREETGLEVDPSRLERWAVLRNPIGNLGIFYRAAPMSEAMVRDRFTAHNAQQRLHGEEPELTDIHFVGGPADLDDLEGPAATSVPALLERFRVVTEGC</sequence>
<name>A0ABP7AAM8_9ACTN</name>
<comment type="caution">
    <text evidence="3">The sequence shown here is derived from an EMBL/GenBank/DDBJ whole genome shotgun (WGS) entry which is preliminary data.</text>
</comment>
<evidence type="ECO:0000313" key="3">
    <source>
        <dbReference type="EMBL" id="GAA3628404.1"/>
    </source>
</evidence>
<protein>
    <recommendedName>
        <fullName evidence="2">Nudix hydrolase domain-containing protein</fullName>
    </recommendedName>
</protein>